<proteinExistence type="predicted"/>
<evidence type="ECO:0008006" key="5">
    <source>
        <dbReference type="Google" id="ProtNLM"/>
    </source>
</evidence>
<feature type="transmembrane region" description="Helical" evidence="2">
    <location>
        <begin position="144"/>
        <end position="169"/>
    </location>
</feature>
<evidence type="ECO:0000313" key="3">
    <source>
        <dbReference type="EMBL" id="MEJ1091127.1"/>
    </source>
</evidence>
<dbReference type="Proteomes" id="UP001366085">
    <property type="component" value="Unassembled WGS sequence"/>
</dbReference>
<feature type="transmembrane region" description="Helical" evidence="2">
    <location>
        <begin position="181"/>
        <end position="204"/>
    </location>
</feature>
<dbReference type="EMBL" id="JBBDGN010000003">
    <property type="protein sequence ID" value="MEJ1091127.1"/>
    <property type="molecule type" value="Genomic_DNA"/>
</dbReference>
<keyword evidence="2" id="KW-0472">Membrane</keyword>
<organism evidence="3 4">
    <name type="scientific">Microbacterium istanbulense</name>
    <dbReference type="NCBI Taxonomy" id="3122049"/>
    <lineage>
        <taxon>Bacteria</taxon>
        <taxon>Bacillati</taxon>
        <taxon>Actinomycetota</taxon>
        <taxon>Actinomycetes</taxon>
        <taxon>Micrococcales</taxon>
        <taxon>Microbacteriaceae</taxon>
        <taxon>Microbacterium</taxon>
    </lineage>
</organism>
<feature type="transmembrane region" description="Helical" evidence="2">
    <location>
        <begin position="299"/>
        <end position="320"/>
    </location>
</feature>
<feature type="transmembrane region" description="Helical" evidence="2">
    <location>
        <begin position="266"/>
        <end position="292"/>
    </location>
</feature>
<reference evidence="3 4" key="1">
    <citation type="submission" date="2024-02" db="EMBL/GenBank/DDBJ databases">
        <authorList>
            <person name="Saticioglu I.B."/>
        </authorList>
    </citation>
    <scope>NUCLEOTIDE SEQUENCE [LARGE SCALE GENOMIC DNA]</scope>
    <source>
        <strain evidence="3 4">Mu-43</strain>
    </source>
</reference>
<sequence>MSGQTWTPAPKRGAIPLHPMTFGMLLGKAFAALRHNPKVLFGFAVTVQLVVVIITTAIMTTVLLASAQRLESVPETSPDYPTIVAGTIALNLIIGVALALASVAFTAVVQGVVAADVSFAAVGRAVGLRALWNRMKPAFWRLWVFALLQGLVVVAAILLASGIIFGLAAGGLMGSGSTSDAFAAAGVVILALLGVILVLTPLVIWLSTKLLLVPSILVIEHATLRTALVRSWRLTRGRFWPALGVMFLIGAIMGLAAQVVGVPGTILSMVLVGIFAPTGAVDAVSMITVLALMIIPQILVFAVQAITLVVQATGGALIYLDSRMRYEGLDQALLSYTERSSLGVSDEDLGDPYRVDPERAVSSAPPPRAAPAPAPVPGYGAAPGYGPPPGYGAPGPYGPAGQYGTPGPPYAPVPAPVPPPPAVAPPPQAPGQADSTWAPPGGGSA</sequence>
<feature type="transmembrane region" description="Helical" evidence="2">
    <location>
        <begin position="15"/>
        <end position="33"/>
    </location>
</feature>
<feature type="compositionally biased region" description="Pro residues" evidence="1">
    <location>
        <begin position="406"/>
        <end position="429"/>
    </location>
</feature>
<comment type="caution">
    <text evidence="3">The sequence shown here is derived from an EMBL/GenBank/DDBJ whole genome shotgun (WGS) entry which is preliminary data.</text>
</comment>
<feature type="transmembrane region" description="Helical" evidence="2">
    <location>
        <begin position="40"/>
        <end position="63"/>
    </location>
</feature>
<evidence type="ECO:0000313" key="4">
    <source>
        <dbReference type="Proteomes" id="UP001366085"/>
    </source>
</evidence>
<dbReference type="RefSeq" id="WP_337318360.1">
    <property type="nucleotide sequence ID" value="NZ_JBBDGN010000003.1"/>
</dbReference>
<accession>A0ABU8LKE1</accession>
<name>A0ABU8LKE1_9MICO</name>
<evidence type="ECO:0000256" key="1">
    <source>
        <dbReference type="SAM" id="MobiDB-lite"/>
    </source>
</evidence>
<keyword evidence="2" id="KW-0812">Transmembrane</keyword>
<keyword evidence="2" id="KW-1133">Transmembrane helix</keyword>
<gene>
    <name evidence="3" type="ORF">WDU93_05415</name>
</gene>
<evidence type="ECO:0000256" key="2">
    <source>
        <dbReference type="SAM" id="Phobius"/>
    </source>
</evidence>
<feature type="transmembrane region" description="Helical" evidence="2">
    <location>
        <begin position="240"/>
        <end position="260"/>
    </location>
</feature>
<feature type="transmembrane region" description="Helical" evidence="2">
    <location>
        <begin position="83"/>
        <end position="105"/>
    </location>
</feature>
<protein>
    <recommendedName>
        <fullName evidence="5">Glycerophosphoryl diester phosphodiesterase membrane domain-containing protein</fullName>
    </recommendedName>
</protein>
<keyword evidence="4" id="KW-1185">Reference proteome</keyword>
<feature type="compositionally biased region" description="Pro residues" evidence="1">
    <location>
        <begin position="364"/>
        <end position="376"/>
    </location>
</feature>
<feature type="region of interest" description="Disordered" evidence="1">
    <location>
        <begin position="345"/>
        <end position="445"/>
    </location>
</feature>